<evidence type="ECO:0000313" key="1">
    <source>
        <dbReference type="EMBL" id="ANB75196.1"/>
    </source>
</evidence>
<proteinExistence type="predicted"/>
<evidence type="ECO:0000313" key="2">
    <source>
        <dbReference type="Proteomes" id="UP000076852"/>
    </source>
</evidence>
<dbReference type="EMBL" id="CP014579">
    <property type="protein sequence ID" value="ANB75196.1"/>
    <property type="molecule type" value="Genomic_DNA"/>
</dbReference>
<sequence>MVLHTGKPRHAMPDRYAPYQTAHRYYLCWNNSCVLENIAFALFDTDAMLVRPVTRRSDPRTV</sequence>
<evidence type="ECO:0008006" key="3">
    <source>
        <dbReference type="Google" id="ProtNLM"/>
    </source>
</evidence>
<gene>
    <name evidence="1" type="ORF">AYM40_22585</name>
</gene>
<dbReference type="KEGG" id="buz:AYM40_22585"/>
<reference evidence="1 2" key="1">
    <citation type="journal article" date="2016" name="Gene">
        <title>PacBio SMRT assembly of a complex multi-replicon genome reveals chlorocatechol degradative operon in a region of genome plasticity.</title>
        <authorList>
            <person name="Ricker N."/>
            <person name="Shen S.Y."/>
            <person name="Goordial J."/>
            <person name="Jin S."/>
            <person name="Fulthorpe R.R."/>
        </authorList>
    </citation>
    <scope>NUCLEOTIDE SEQUENCE [LARGE SCALE GENOMIC DNA]</scope>
    <source>
        <strain evidence="1 2">OLGA172</strain>
    </source>
</reference>
<organism evidence="1 2">
    <name type="scientific">Paraburkholderia phytofirmans OLGA172</name>
    <dbReference type="NCBI Taxonomy" id="1417228"/>
    <lineage>
        <taxon>Bacteria</taxon>
        <taxon>Pseudomonadati</taxon>
        <taxon>Pseudomonadota</taxon>
        <taxon>Betaproteobacteria</taxon>
        <taxon>Burkholderiales</taxon>
        <taxon>Burkholderiaceae</taxon>
        <taxon>Paraburkholderia</taxon>
    </lineage>
</organism>
<protein>
    <recommendedName>
        <fullName evidence="3">Transposase</fullName>
    </recommendedName>
</protein>
<keyword evidence="2" id="KW-1185">Reference proteome</keyword>
<dbReference type="AlphaFoldDB" id="A0A160FRF6"/>
<accession>A0A160FRF6</accession>
<dbReference type="Proteomes" id="UP000076852">
    <property type="component" value="Chromosome 2"/>
</dbReference>
<name>A0A160FRF6_9BURK</name>